<keyword evidence="1" id="KW-1133">Transmembrane helix</keyword>
<feature type="transmembrane region" description="Helical" evidence="1">
    <location>
        <begin position="123"/>
        <end position="142"/>
    </location>
</feature>
<keyword evidence="1" id="KW-0812">Transmembrane</keyword>
<organism evidence="2 3">
    <name type="scientific">Balaenoptera acutorostrata</name>
    <name type="common">Common minke whale</name>
    <name type="synonym">Balaena rostrata</name>
    <dbReference type="NCBI Taxonomy" id="9767"/>
    <lineage>
        <taxon>Eukaryota</taxon>
        <taxon>Metazoa</taxon>
        <taxon>Chordata</taxon>
        <taxon>Craniata</taxon>
        <taxon>Vertebrata</taxon>
        <taxon>Euteleostomi</taxon>
        <taxon>Mammalia</taxon>
        <taxon>Eutheria</taxon>
        <taxon>Laurasiatheria</taxon>
        <taxon>Artiodactyla</taxon>
        <taxon>Whippomorpha</taxon>
        <taxon>Cetacea</taxon>
        <taxon>Mysticeti</taxon>
        <taxon>Balaenopteridae</taxon>
        <taxon>Balaenoptera</taxon>
    </lineage>
</organism>
<evidence type="ECO:0000256" key="1">
    <source>
        <dbReference type="SAM" id="Phobius"/>
    </source>
</evidence>
<accession>A0A452CLL5</accession>
<feature type="transmembrane region" description="Helical" evidence="1">
    <location>
        <begin position="239"/>
        <end position="257"/>
    </location>
</feature>
<feature type="transmembrane region" description="Helical" evidence="1">
    <location>
        <begin position="6"/>
        <end position="29"/>
    </location>
</feature>
<dbReference type="AlphaFoldDB" id="A0A452CLL5"/>
<feature type="transmembrane region" description="Helical" evidence="1">
    <location>
        <begin position="41"/>
        <end position="60"/>
    </location>
</feature>
<dbReference type="InParanoid" id="A0A452CLL5"/>
<dbReference type="RefSeq" id="XP_028023901.2">
    <property type="nucleotide sequence ID" value="XM_028168100.2"/>
</dbReference>
<dbReference type="Gene3D" id="1.20.1070.10">
    <property type="entry name" value="Rhodopsin 7-helix transmembrane proteins"/>
    <property type="match status" value="1"/>
</dbReference>
<feature type="transmembrane region" description="Helical" evidence="1">
    <location>
        <begin position="187"/>
        <end position="211"/>
    </location>
</feature>
<dbReference type="Proteomes" id="UP001652580">
    <property type="component" value="Chromosome 2"/>
</dbReference>
<sequence>MKPSADVLEIIACTLLILVSFVGNVCLFYSTRKCMTGRLETSFLLIFSLIFVHLIKNLVVNVIKIVYSSGFMSDSAGCKVLHFMAALTTSWHRCLHFALLYHQKLYQTVQHLSEPPNPDHQKHSLKVVSALWMAGVAVYLPVLPYTRKSEYLNAGNDTDPLSTNRIPNVDCLTDFGNKQVEFYYGKVFLVLIDSLPLAILVFVCFWMSFLLSERKKMTYGDIWIGDGDSAIEILRGAKFSILLMWLITPLWISHFVLVCFLKDLAACALFPAVLTALSSGFSALSPFLLMLVNYKMKLMSFCDAKEEKPTPQPASVILSPYAYWQKTLF</sequence>
<keyword evidence="2" id="KW-1185">Reference proteome</keyword>
<keyword evidence="1" id="KW-0472">Membrane</keyword>
<protein>
    <submittedName>
        <fullName evidence="3">LOW QUALITY PROTEIN: uncharacterized protein LOC114238647</fullName>
    </submittedName>
</protein>
<gene>
    <name evidence="3" type="primary">LOC114238647</name>
</gene>
<dbReference type="GeneID" id="114238647"/>
<feature type="transmembrane region" description="Helical" evidence="1">
    <location>
        <begin position="269"/>
        <end position="292"/>
    </location>
</feature>
<name>A0A452CLL5_BALAC</name>
<reference evidence="3" key="2">
    <citation type="submission" date="2025-08" db="UniProtKB">
        <authorList>
            <consortium name="RefSeq"/>
        </authorList>
    </citation>
    <scope>IDENTIFICATION</scope>
</reference>
<evidence type="ECO:0000313" key="2">
    <source>
        <dbReference type="Proteomes" id="UP001652580"/>
    </source>
</evidence>
<reference evidence="2" key="1">
    <citation type="submission" date="2025-05" db="UniProtKB">
        <authorList>
            <consortium name="RefSeq"/>
        </authorList>
    </citation>
    <scope>NUCLEOTIDE SEQUENCE [LARGE SCALE GENOMIC DNA]</scope>
</reference>
<evidence type="ECO:0000313" key="3">
    <source>
        <dbReference type="RefSeq" id="XP_028023901.2"/>
    </source>
</evidence>
<proteinExistence type="predicted"/>